<dbReference type="Proteomes" id="UP000230069">
    <property type="component" value="Unassembled WGS sequence"/>
</dbReference>
<dbReference type="Pfam" id="PF01329">
    <property type="entry name" value="Pterin_4a"/>
    <property type="match status" value="1"/>
</dbReference>
<evidence type="ECO:0000313" key="7">
    <source>
        <dbReference type="Proteomes" id="UP000230069"/>
    </source>
</evidence>
<sequence length="204" mass="22552">MAPTAAMLILPHNYILSSQSSSVQINVDGGKWFFGFFKPPQGGGAILAKNVTPPTLPPSSSSSLEDKFEEAVQLSCCSSIRVTDLLQDHVNVLSNRNSFRGFRTYCTEKDLSIKKCVPCDSKDIRAMTEEAAHSLTPKVPEWDLVNDSGILKLNRSWKVKSFTKGLELFQVVGEVAEAEGHHPDLHLVGWNNVKIEIWTHSVSK</sequence>
<protein>
    <recommendedName>
        <fullName evidence="3">4a-hydroxytetrahydrobiopterin dehydratase</fullName>
        <ecNumber evidence="3">4.2.1.96</ecNumber>
    </recommendedName>
    <alternativeName>
        <fullName evidence="5">4-alpha-hydroxy-tetrahydropterin dehydratase</fullName>
    </alternativeName>
</protein>
<reference evidence="6 7" key="1">
    <citation type="submission" date="2017-09" db="EMBL/GenBank/DDBJ databases">
        <title>WGS assembly of Aquilegia coerulea Goldsmith.</title>
        <authorList>
            <person name="Hodges S."/>
            <person name="Kramer E."/>
            <person name="Nordborg M."/>
            <person name="Tomkins J."/>
            <person name="Borevitz J."/>
            <person name="Derieg N."/>
            <person name="Yan J."/>
            <person name="Mihaltcheva S."/>
            <person name="Hayes R.D."/>
            <person name="Rokhsar D."/>
        </authorList>
    </citation>
    <scope>NUCLEOTIDE SEQUENCE [LARGE SCALE GENOMIC DNA]</scope>
    <source>
        <strain evidence="7">cv. Goldsmith</strain>
    </source>
</reference>
<dbReference type="EMBL" id="KZ305074">
    <property type="protein sequence ID" value="PIA30091.1"/>
    <property type="molecule type" value="Genomic_DNA"/>
</dbReference>
<dbReference type="GO" id="GO:0008124">
    <property type="term" value="F:4-alpha-hydroxytetrahydrobiopterin dehydratase activity"/>
    <property type="evidence" value="ECO:0007669"/>
    <property type="project" value="UniProtKB-EC"/>
</dbReference>
<evidence type="ECO:0000256" key="5">
    <source>
        <dbReference type="ARBA" id="ARBA00030497"/>
    </source>
</evidence>
<dbReference type="AlphaFoldDB" id="A0A2G5CFK6"/>
<gene>
    <name evidence="6" type="ORF">AQUCO_05700065v1</name>
</gene>
<keyword evidence="7" id="KW-1185">Reference proteome</keyword>
<accession>A0A2G5CFK6</accession>
<organism evidence="6 7">
    <name type="scientific">Aquilegia coerulea</name>
    <name type="common">Rocky mountain columbine</name>
    <dbReference type="NCBI Taxonomy" id="218851"/>
    <lineage>
        <taxon>Eukaryota</taxon>
        <taxon>Viridiplantae</taxon>
        <taxon>Streptophyta</taxon>
        <taxon>Embryophyta</taxon>
        <taxon>Tracheophyta</taxon>
        <taxon>Spermatophyta</taxon>
        <taxon>Magnoliopsida</taxon>
        <taxon>Ranunculales</taxon>
        <taxon>Ranunculaceae</taxon>
        <taxon>Thalictroideae</taxon>
        <taxon>Aquilegia</taxon>
    </lineage>
</organism>
<comment type="catalytic activity">
    <reaction evidence="1">
        <text>(4aS,6R)-4a-hydroxy-L-erythro-5,6,7,8-tetrahydrobiopterin = (6R)-L-erythro-6,7-dihydrobiopterin + H2O</text>
        <dbReference type="Rhea" id="RHEA:11920"/>
        <dbReference type="ChEBI" id="CHEBI:15377"/>
        <dbReference type="ChEBI" id="CHEBI:15642"/>
        <dbReference type="ChEBI" id="CHEBI:43120"/>
        <dbReference type="EC" id="4.2.1.96"/>
    </reaction>
</comment>
<evidence type="ECO:0000313" key="6">
    <source>
        <dbReference type="EMBL" id="PIA30091.1"/>
    </source>
</evidence>
<dbReference type="SUPFAM" id="SSF55248">
    <property type="entry name" value="PCD-like"/>
    <property type="match status" value="1"/>
</dbReference>
<proteinExistence type="inferred from homology"/>
<name>A0A2G5CFK6_AQUCA</name>
<dbReference type="GO" id="GO:0005739">
    <property type="term" value="C:mitochondrion"/>
    <property type="evidence" value="ECO:0007669"/>
    <property type="project" value="TreeGrafter"/>
</dbReference>
<dbReference type="InParanoid" id="A0A2G5CFK6"/>
<keyword evidence="4" id="KW-0456">Lyase</keyword>
<evidence type="ECO:0000256" key="4">
    <source>
        <dbReference type="ARBA" id="ARBA00023239"/>
    </source>
</evidence>
<dbReference type="PANTHER" id="PTHR12599">
    <property type="entry name" value="PTERIN-4-ALPHA-CARBINOLAMINE DEHYDRATASE"/>
    <property type="match status" value="1"/>
</dbReference>
<dbReference type="GO" id="GO:0006729">
    <property type="term" value="P:tetrahydrobiopterin biosynthetic process"/>
    <property type="evidence" value="ECO:0007669"/>
    <property type="project" value="InterPro"/>
</dbReference>
<dbReference type="OrthoDB" id="277398at2759"/>
<dbReference type="InterPro" id="IPR036428">
    <property type="entry name" value="PCD_sf"/>
</dbReference>
<evidence type="ECO:0000256" key="1">
    <source>
        <dbReference type="ARBA" id="ARBA00001554"/>
    </source>
</evidence>
<dbReference type="EC" id="4.2.1.96" evidence="3"/>
<evidence type="ECO:0000256" key="2">
    <source>
        <dbReference type="ARBA" id="ARBA00006472"/>
    </source>
</evidence>
<dbReference type="STRING" id="218851.A0A2G5CFK6"/>
<dbReference type="Gene3D" id="3.30.1360.20">
    <property type="entry name" value="Transcriptional coactivator/pterin dehydratase"/>
    <property type="match status" value="1"/>
</dbReference>
<comment type="similarity">
    <text evidence="2">Belongs to the pterin-4-alpha-carbinolamine dehydratase family.</text>
</comment>
<dbReference type="InterPro" id="IPR001533">
    <property type="entry name" value="Pterin_deHydtase"/>
</dbReference>
<dbReference type="PANTHER" id="PTHR12599:SF0">
    <property type="entry name" value="PTERIN-4-ALPHA-CARBINOLAMINE DEHYDRATASE"/>
    <property type="match status" value="1"/>
</dbReference>
<evidence type="ECO:0000256" key="3">
    <source>
        <dbReference type="ARBA" id="ARBA00013252"/>
    </source>
</evidence>